<dbReference type="PANTHER" id="PTHR30502">
    <property type="entry name" value="2-KETO-3-DEOXY-L-RHAMNONATE ALDOLASE"/>
    <property type="match status" value="1"/>
</dbReference>
<dbReference type="EMBL" id="JRNH01000016">
    <property type="protein sequence ID" value="KGF20331.1"/>
    <property type="molecule type" value="Genomic_DNA"/>
</dbReference>
<dbReference type="GO" id="GO:0042558">
    <property type="term" value="P:pteridine-containing compound metabolic process"/>
    <property type="evidence" value="ECO:0007669"/>
    <property type="project" value="InterPro"/>
</dbReference>
<dbReference type="AlphaFoldDB" id="A0A095YE15"/>
<dbReference type="GO" id="GO:0016832">
    <property type="term" value="F:aldehyde-lyase activity"/>
    <property type="evidence" value="ECO:0007669"/>
    <property type="project" value="TreeGrafter"/>
</dbReference>
<dbReference type="GO" id="GO:0005737">
    <property type="term" value="C:cytoplasm"/>
    <property type="evidence" value="ECO:0007669"/>
    <property type="project" value="TreeGrafter"/>
</dbReference>
<dbReference type="InterPro" id="IPR005000">
    <property type="entry name" value="Aldolase/citrate-lyase_domain"/>
</dbReference>
<evidence type="ECO:0000256" key="1">
    <source>
        <dbReference type="ARBA" id="ARBA00005568"/>
    </source>
</evidence>
<dbReference type="Proteomes" id="UP000053528">
    <property type="component" value="Unassembled WGS sequence"/>
</dbReference>
<gene>
    <name evidence="5" type="ORF">HMPREF2128_05930</name>
</gene>
<keyword evidence="3" id="KW-0456">Lyase</keyword>
<accession>A0A095YE15</accession>
<dbReference type="InterPro" id="IPR050251">
    <property type="entry name" value="HpcH-HpaI_aldolase"/>
</dbReference>
<dbReference type="InterPro" id="IPR015813">
    <property type="entry name" value="Pyrv/PenolPyrv_kinase-like_dom"/>
</dbReference>
<evidence type="ECO:0000256" key="2">
    <source>
        <dbReference type="ARBA" id="ARBA00022723"/>
    </source>
</evidence>
<dbReference type="SUPFAM" id="SSF51621">
    <property type="entry name" value="Phosphoenolpyruvate/pyruvate domain"/>
    <property type="match status" value="1"/>
</dbReference>
<evidence type="ECO:0000256" key="3">
    <source>
        <dbReference type="ARBA" id="ARBA00023239"/>
    </source>
</evidence>
<comment type="caution">
    <text evidence="5">The sequence shown here is derived from an EMBL/GenBank/DDBJ whole genome shotgun (WGS) entry which is preliminary data.</text>
</comment>
<sequence length="294" mass="30793">MPVRLNHTERSFKRLFTQPSMADQPRGRADGVAGPVVGMFVASGDPTAAEICAGAGFDYLLLDAEHGPFYLEGLIGQLRAIAAYPSLSVVRVPRNDAAIIKQVLDAGATSIMVPMVHTVEDARAAAAAMKYPQPGGAKASGSAVEGVRGVGSALARSARWGRVPQYLTRAHEIVSLIVQAESAEAVRNADKIAAVDGVDAVFLGPSDLAASMGYLGQQTHPEVVGAVKEVISKVRDAGKIVGVNAFAPNQARDYLEAGAHFVNVGADVSILARGTENLANEFMPNKGDDNLESY</sequence>
<protein>
    <submittedName>
        <fullName evidence="5">Alpha-dehydro-beta-deoxy-D-glucarate aldolase</fullName>
    </submittedName>
</protein>
<keyword evidence="2" id="KW-0479">Metal-binding</keyword>
<proteinExistence type="inferred from homology"/>
<organism evidence="5 6">
    <name type="scientific">Pseudoglutamicibacter albus DNF00011</name>
    <dbReference type="NCBI Taxonomy" id="1401063"/>
    <lineage>
        <taxon>Bacteria</taxon>
        <taxon>Bacillati</taxon>
        <taxon>Actinomycetota</taxon>
        <taxon>Actinomycetes</taxon>
        <taxon>Micrococcales</taxon>
        <taxon>Micrococcaceae</taxon>
        <taxon>Pseudoglutamicibacter</taxon>
    </lineage>
</organism>
<reference evidence="5 6" key="1">
    <citation type="submission" date="2014-07" db="EMBL/GenBank/DDBJ databases">
        <authorList>
            <person name="McCorrison J."/>
            <person name="Sanka R."/>
            <person name="Torralba M."/>
            <person name="Gillis M."/>
            <person name="Haft D.H."/>
            <person name="Methe B."/>
            <person name="Sutton G."/>
            <person name="Nelson K.E."/>
        </authorList>
    </citation>
    <scope>NUCLEOTIDE SEQUENCE [LARGE SCALE GENOMIC DNA]</scope>
    <source>
        <strain evidence="5 6">DNF00011</strain>
    </source>
</reference>
<name>A0A095YE15_9MICC</name>
<evidence type="ECO:0000313" key="5">
    <source>
        <dbReference type="EMBL" id="KGF20331.1"/>
    </source>
</evidence>
<dbReference type="PROSITE" id="PS50972">
    <property type="entry name" value="PTERIN_BINDING"/>
    <property type="match status" value="1"/>
</dbReference>
<dbReference type="RefSeq" id="WP_035756139.1">
    <property type="nucleotide sequence ID" value="NZ_JRNH01000016.1"/>
</dbReference>
<dbReference type="PANTHER" id="PTHR30502:SF0">
    <property type="entry name" value="PHOSPHOENOLPYRUVATE CARBOXYLASE FAMILY PROTEIN"/>
    <property type="match status" value="1"/>
</dbReference>
<dbReference type="Gene3D" id="3.20.20.60">
    <property type="entry name" value="Phosphoenolpyruvate-binding domains"/>
    <property type="match status" value="1"/>
</dbReference>
<dbReference type="InterPro" id="IPR000489">
    <property type="entry name" value="Pterin-binding_dom"/>
</dbReference>
<comment type="similarity">
    <text evidence="1">Belongs to the HpcH/HpaI aldolase family.</text>
</comment>
<dbReference type="Pfam" id="PF03328">
    <property type="entry name" value="HpcH_HpaI"/>
    <property type="match status" value="1"/>
</dbReference>
<dbReference type="GO" id="GO:0046872">
    <property type="term" value="F:metal ion binding"/>
    <property type="evidence" value="ECO:0007669"/>
    <property type="project" value="UniProtKB-KW"/>
</dbReference>
<evidence type="ECO:0000313" key="6">
    <source>
        <dbReference type="Proteomes" id="UP000053528"/>
    </source>
</evidence>
<feature type="domain" description="Pterin-binding" evidence="4">
    <location>
        <begin position="221"/>
        <end position="294"/>
    </location>
</feature>
<dbReference type="InterPro" id="IPR040442">
    <property type="entry name" value="Pyrv_kinase-like_dom_sf"/>
</dbReference>
<evidence type="ECO:0000259" key="4">
    <source>
        <dbReference type="PROSITE" id="PS50972"/>
    </source>
</evidence>